<protein>
    <recommendedName>
        <fullName evidence="4">F-box domain-containing protein</fullName>
    </recommendedName>
</protein>
<evidence type="ECO:0000256" key="1">
    <source>
        <dbReference type="SAM" id="MobiDB-lite"/>
    </source>
</evidence>
<feature type="compositionally biased region" description="Polar residues" evidence="1">
    <location>
        <begin position="418"/>
        <end position="434"/>
    </location>
</feature>
<sequence length="434" mass="50093">MSARDLNDDCWTQVTFHLARTSIGELLKCGTISRRFQYLVDTNPFWPAVGKRLKVEPPKPRARKYRTWKSLVMPKRSTFCEKCLKNIRQQHKLYMFAEPHSVVVIVCGKCLRKHQTKELELFRRAKRAHLTRELGKLAIFGGCNIDNVYKELVDEVPRSVRLWLHDGTDTNLAFQMAVKFEELAQRRADVMQRFPEEANEYEVQCWVRTAEGDIDQIVQAIRDKWDREALVAQQFSDFEAECTVWSWVESGEGDIEQIVQVIRTRDDRRTELKNKLAVYGLSLGINSRMCNAYIDDAVGDVDLVVICSREAEWFCRCTEFHELCLVEEEYDSDDEEWCSECDTYHTPEPGWREDVELGRKLGLRQWVRDTIPNDMKSLDAFVQTLDDSSDAPPESLHSKIDALIEDRNNEAAQKAAGDNSTPNAPASDVTAQQT</sequence>
<gene>
    <name evidence="2" type="ORF">HK097_010726</name>
</gene>
<comment type="caution">
    <text evidence="2">The sequence shown here is derived from an EMBL/GenBank/DDBJ whole genome shotgun (WGS) entry which is preliminary data.</text>
</comment>
<evidence type="ECO:0000313" key="3">
    <source>
        <dbReference type="Proteomes" id="UP001212841"/>
    </source>
</evidence>
<feature type="compositionally biased region" description="Basic and acidic residues" evidence="1">
    <location>
        <begin position="396"/>
        <end position="409"/>
    </location>
</feature>
<evidence type="ECO:0000313" key="2">
    <source>
        <dbReference type="EMBL" id="KAJ3048269.1"/>
    </source>
</evidence>
<reference evidence="2" key="1">
    <citation type="submission" date="2020-05" db="EMBL/GenBank/DDBJ databases">
        <title>Phylogenomic resolution of chytrid fungi.</title>
        <authorList>
            <person name="Stajich J.E."/>
            <person name="Amses K."/>
            <person name="Simmons R."/>
            <person name="Seto K."/>
            <person name="Myers J."/>
            <person name="Bonds A."/>
            <person name="Quandt C.A."/>
            <person name="Barry K."/>
            <person name="Liu P."/>
            <person name="Grigoriev I."/>
            <person name="Longcore J.E."/>
            <person name="James T.Y."/>
        </authorList>
    </citation>
    <scope>NUCLEOTIDE SEQUENCE</scope>
    <source>
        <strain evidence="2">JEL0318</strain>
    </source>
</reference>
<accession>A0AAD5SF50</accession>
<keyword evidence="3" id="KW-1185">Reference proteome</keyword>
<evidence type="ECO:0008006" key="4">
    <source>
        <dbReference type="Google" id="ProtNLM"/>
    </source>
</evidence>
<dbReference type="Proteomes" id="UP001212841">
    <property type="component" value="Unassembled WGS sequence"/>
</dbReference>
<dbReference type="EMBL" id="JADGJD010000820">
    <property type="protein sequence ID" value="KAJ3048269.1"/>
    <property type="molecule type" value="Genomic_DNA"/>
</dbReference>
<feature type="region of interest" description="Disordered" evidence="1">
    <location>
        <begin position="385"/>
        <end position="434"/>
    </location>
</feature>
<name>A0AAD5SF50_9FUNG</name>
<proteinExistence type="predicted"/>
<organism evidence="2 3">
    <name type="scientific">Rhizophlyctis rosea</name>
    <dbReference type="NCBI Taxonomy" id="64517"/>
    <lineage>
        <taxon>Eukaryota</taxon>
        <taxon>Fungi</taxon>
        <taxon>Fungi incertae sedis</taxon>
        <taxon>Chytridiomycota</taxon>
        <taxon>Chytridiomycota incertae sedis</taxon>
        <taxon>Chytridiomycetes</taxon>
        <taxon>Rhizophlyctidales</taxon>
        <taxon>Rhizophlyctidaceae</taxon>
        <taxon>Rhizophlyctis</taxon>
    </lineage>
</organism>
<dbReference type="AlphaFoldDB" id="A0AAD5SF50"/>